<evidence type="ECO:0000313" key="2">
    <source>
        <dbReference type="EMBL" id="PTU51457.1"/>
    </source>
</evidence>
<dbReference type="Pfam" id="PF09346">
    <property type="entry name" value="SMI1_KNR4"/>
    <property type="match status" value="1"/>
</dbReference>
<accession>A0A2R7UGY9</accession>
<organism evidence="2 3">
    <name type="scientific">Pseudomonas plecoglossicida</name>
    <dbReference type="NCBI Taxonomy" id="70775"/>
    <lineage>
        <taxon>Bacteria</taxon>
        <taxon>Pseudomonadati</taxon>
        <taxon>Pseudomonadota</taxon>
        <taxon>Gammaproteobacteria</taxon>
        <taxon>Pseudomonadales</taxon>
        <taxon>Pseudomonadaceae</taxon>
        <taxon>Pseudomonas</taxon>
    </lineage>
</organism>
<comment type="caution">
    <text evidence="2">The sequence shown here is derived from an EMBL/GenBank/DDBJ whole genome shotgun (WGS) entry which is preliminary data.</text>
</comment>
<evidence type="ECO:0000313" key="3">
    <source>
        <dbReference type="Proteomes" id="UP000244874"/>
    </source>
</evidence>
<feature type="domain" description="Knr4/Smi1-like" evidence="1">
    <location>
        <begin position="38"/>
        <end position="164"/>
    </location>
</feature>
<protein>
    <submittedName>
        <fullName evidence="2">SMI1/KNR4 family protein</fullName>
    </submittedName>
</protein>
<dbReference type="EMBL" id="QANO01000116">
    <property type="protein sequence ID" value="PTU51457.1"/>
    <property type="molecule type" value="Genomic_DNA"/>
</dbReference>
<sequence>MGKKKLFTHNDIMLNDSLPGLSINSLKQIFPNNFPERDSLISFYSTYNGGYLDGGAYIYREDIYTLKPDDYNLLEIEAFNFIPAHPNQTHSRLMSTTEKLDLRIIHHKANSCFLSKNIPFAGDAGDNDFWIDTATGVIRYTRSEHLSDPSSAILIAPNFRAFLDAIRGSRKP</sequence>
<gene>
    <name evidence="2" type="ORF">DBB42_14830</name>
</gene>
<dbReference type="Gene3D" id="3.40.1580.10">
    <property type="entry name" value="SMI1/KNR4-like"/>
    <property type="match status" value="1"/>
</dbReference>
<reference evidence="2 3" key="1">
    <citation type="submission" date="2018-04" db="EMBL/GenBank/DDBJ databases">
        <authorList>
            <person name="Go L.Y."/>
            <person name="Mitchell J.A."/>
        </authorList>
    </citation>
    <scope>NUCLEOTIDE SEQUENCE [LARGE SCALE GENOMIC DNA]</scope>
    <source>
        <strain evidence="2 3">KCJK7865</strain>
    </source>
</reference>
<dbReference type="AlphaFoldDB" id="A0A2R7UGY9"/>
<proteinExistence type="predicted"/>
<dbReference type="InterPro" id="IPR037883">
    <property type="entry name" value="Knr4/Smi1-like_sf"/>
</dbReference>
<dbReference type="RefSeq" id="WP_108480809.1">
    <property type="nucleotide sequence ID" value="NZ_QANO01000116.1"/>
</dbReference>
<dbReference type="SUPFAM" id="SSF160631">
    <property type="entry name" value="SMI1/KNR4-like"/>
    <property type="match status" value="1"/>
</dbReference>
<dbReference type="Proteomes" id="UP000244874">
    <property type="component" value="Unassembled WGS sequence"/>
</dbReference>
<evidence type="ECO:0000259" key="1">
    <source>
        <dbReference type="Pfam" id="PF09346"/>
    </source>
</evidence>
<dbReference type="InterPro" id="IPR018958">
    <property type="entry name" value="Knr4/Smi1-like_dom"/>
</dbReference>
<name>A0A2R7UGY9_PSEDL</name>